<gene>
    <name evidence="2" type="ORF">orf00270</name>
</gene>
<dbReference type="EMBL" id="MN688676">
    <property type="protein sequence ID" value="QIZ31240.1"/>
    <property type="molecule type" value="Genomic_DNA"/>
</dbReference>
<evidence type="ECO:0000313" key="2">
    <source>
        <dbReference type="EMBL" id="QIZ31240.1"/>
    </source>
</evidence>
<sequence>MEYDKLKEKVKMLGFRVTKDVKGKRVKLTKKELAAKLPKKMKAQPSLENQAKSAKKFIKVCKMVLREAEPTQPRAPRVVQQPVRMSPRRAAPPPPPPPPGVSQNPRAALLADLKANLIKRGLAKN</sequence>
<accession>A0A6H1QW93</accession>
<feature type="region of interest" description="Disordered" evidence="1">
    <location>
        <begin position="68"/>
        <end position="106"/>
    </location>
</feature>
<proteinExistence type="predicted"/>
<evidence type="ECO:0000256" key="1">
    <source>
        <dbReference type="SAM" id="MobiDB-lite"/>
    </source>
</evidence>
<feature type="compositionally biased region" description="Pro residues" evidence="1">
    <location>
        <begin position="90"/>
        <end position="100"/>
    </location>
</feature>
<reference evidence="2" key="1">
    <citation type="journal article" date="2020" name="Sci. Adv.">
        <title>Virus-host coexistence in phytoplankton through the genomic lens.</title>
        <authorList>
            <person name="Yau S."/>
            <person name="Krasovec M."/>
            <person name="Benites L.F."/>
            <person name="Rombauts S."/>
            <person name="Groussin M."/>
            <person name="Vancaester E."/>
            <person name="Aury J.M."/>
            <person name="Derelle E."/>
            <person name="Desdevises Y."/>
            <person name="Escande M.L."/>
            <person name="Grimsley N."/>
            <person name="Guy J."/>
            <person name="Moreau H."/>
            <person name="Sanchez-Brosseau S."/>
            <person name="van de Peer Y."/>
            <person name="Vandepoele K."/>
            <person name="Gourbiere S."/>
            <person name="Piganeau G."/>
        </authorList>
    </citation>
    <scope>NUCLEOTIDE SEQUENCE</scope>
    <source>
        <strain evidence="2">OmV2</strain>
    </source>
</reference>
<protein>
    <submittedName>
        <fullName evidence="2">Uncharacterized protein</fullName>
    </submittedName>
</protein>
<name>A0A6H1QW93_9PHYC</name>
<organism evidence="2">
    <name type="scientific">Ostreococcus mediterraneus virus 2</name>
    <dbReference type="NCBI Taxonomy" id="2726183"/>
    <lineage>
        <taxon>Viruses</taxon>
        <taxon>Varidnaviria</taxon>
        <taxon>Bamfordvirae</taxon>
        <taxon>Nucleocytoviricota</taxon>
        <taxon>Megaviricetes</taxon>
        <taxon>Algavirales</taxon>
        <taxon>Phycodnaviridae</taxon>
        <taxon>Prasinovirus</taxon>
    </lineage>
</organism>